<gene>
    <name evidence="2" type="ORF">TAV2_LOCUS13864</name>
</gene>
<evidence type="ECO:0000256" key="1">
    <source>
        <dbReference type="SAM" id="MobiDB-lite"/>
    </source>
</evidence>
<feature type="compositionally biased region" description="Low complexity" evidence="1">
    <location>
        <begin position="1"/>
        <end position="16"/>
    </location>
</feature>
<name>A0AAU9S5Y6_THLAR</name>
<dbReference type="EMBL" id="OU466860">
    <property type="protein sequence ID" value="CAH2058963.1"/>
    <property type="molecule type" value="Genomic_DNA"/>
</dbReference>
<feature type="compositionally biased region" description="Basic and acidic residues" evidence="1">
    <location>
        <begin position="74"/>
        <end position="83"/>
    </location>
</feature>
<reference evidence="2 3" key="1">
    <citation type="submission" date="2022-03" db="EMBL/GenBank/DDBJ databases">
        <authorList>
            <person name="Nunn A."/>
            <person name="Chopra R."/>
            <person name="Nunn A."/>
            <person name="Contreras Garrido A."/>
        </authorList>
    </citation>
    <scope>NUCLEOTIDE SEQUENCE [LARGE SCALE GENOMIC DNA]</scope>
</reference>
<keyword evidence="3" id="KW-1185">Reference proteome</keyword>
<evidence type="ECO:0000313" key="2">
    <source>
        <dbReference type="EMBL" id="CAH2058963.1"/>
    </source>
</evidence>
<organism evidence="2 3">
    <name type="scientific">Thlaspi arvense</name>
    <name type="common">Field penny-cress</name>
    <dbReference type="NCBI Taxonomy" id="13288"/>
    <lineage>
        <taxon>Eukaryota</taxon>
        <taxon>Viridiplantae</taxon>
        <taxon>Streptophyta</taxon>
        <taxon>Embryophyta</taxon>
        <taxon>Tracheophyta</taxon>
        <taxon>Spermatophyta</taxon>
        <taxon>Magnoliopsida</taxon>
        <taxon>eudicotyledons</taxon>
        <taxon>Gunneridae</taxon>
        <taxon>Pentapetalae</taxon>
        <taxon>rosids</taxon>
        <taxon>malvids</taxon>
        <taxon>Brassicales</taxon>
        <taxon>Brassicaceae</taxon>
        <taxon>Thlaspideae</taxon>
        <taxon>Thlaspi</taxon>
    </lineage>
</organism>
<sequence length="83" mass="9195">MVATQTQTQTQSQLQPQQPPSCWLDLCQPVGIQYPVNGYSHMPFTAMLLQPMTTAAAESNVEIAAGERSQGEALEDRRSHHQQ</sequence>
<dbReference type="Proteomes" id="UP000836841">
    <property type="component" value="Chromosome 4"/>
</dbReference>
<protein>
    <submittedName>
        <fullName evidence="2">Uncharacterized protein</fullName>
    </submittedName>
</protein>
<feature type="region of interest" description="Disordered" evidence="1">
    <location>
        <begin position="63"/>
        <end position="83"/>
    </location>
</feature>
<proteinExistence type="predicted"/>
<evidence type="ECO:0000313" key="3">
    <source>
        <dbReference type="Proteomes" id="UP000836841"/>
    </source>
</evidence>
<dbReference type="AlphaFoldDB" id="A0AAU9S5Y6"/>
<accession>A0AAU9S5Y6</accession>
<feature type="region of interest" description="Disordered" evidence="1">
    <location>
        <begin position="1"/>
        <end position="20"/>
    </location>
</feature>